<reference evidence="2" key="1">
    <citation type="journal article" date="2022" name="bioRxiv">
        <title>Sequencing and chromosome-scale assembly of the giantPleurodeles waltlgenome.</title>
        <authorList>
            <person name="Brown T."/>
            <person name="Elewa A."/>
            <person name="Iarovenko S."/>
            <person name="Subramanian E."/>
            <person name="Araus A.J."/>
            <person name="Petzold A."/>
            <person name="Susuki M."/>
            <person name="Suzuki K.-i.T."/>
            <person name="Hayashi T."/>
            <person name="Toyoda A."/>
            <person name="Oliveira C."/>
            <person name="Osipova E."/>
            <person name="Leigh N.D."/>
            <person name="Simon A."/>
            <person name="Yun M.H."/>
        </authorList>
    </citation>
    <scope>NUCLEOTIDE SEQUENCE</scope>
    <source>
        <strain evidence="2">20211129_DDA</strain>
        <tissue evidence="2">Liver</tissue>
    </source>
</reference>
<evidence type="ECO:0000256" key="1">
    <source>
        <dbReference type="SAM" id="MobiDB-lite"/>
    </source>
</evidence>
<organism evidence="2 3">
    <name type="scientific">Pleurodeles waltl</name>
    <name type="common">Iberian ribbed newt</name>
    <dbReference type="NCBI Taxonomy" id="8319"/>
    <lineage>
        <taxon>Eukaryota</taxon>
        <taxon>Metazoa</taxon>
        <taxon>Chordata</taxon>
        <taxon>Craniata</taxon>
        <taxon>Vertebrata</taxon>
        <taxon>Euteleostomi</taxon>
        <taxon>Amphibia</taxon>
        <taxon>Batrachia</taxon>
        <taxon>Caudata</taxon>
        <taxon>Salamandroidea</taxon>
        <taxon>Salamandridae</taxon>
        <taxon>Pleurodelinae</taxon>
        <taxon>Pleurodeles</taxon>
    </lineage>
</organism>
<comment type="caution">
    <text evidence="2">The sequence shown here is derived from an EMBL/GenBank/DDBJ whole genome shotgun (WGS) entry which is preliminary data.</text>
</comment>
<evidence type="ECO:0000313" key="2">
    <source>
        <dbReference type="EMBL" id="KAJ1170191.1"/>
    </source>
</evidence>
<accession>A0AAV7T1I0</accession>
<keyword evidence="3" id="KW-1185">Reference proteome</keyword>
<gene>
    <name evidence="2" type="ORF">NDU88_002072</name>
</gene>
<evidence type="ECO:0000313" key="3">
    <source>
        <dbReference type="Proteomes" id="UP001066276"/>
    </source>
</evidence>
<sequence>MLPGLKAYALLLSKTSHESGLSVSAWVDGYSLYKADKEAPMEVGLSTPEALMSAPGSGKGGSQEMQRECCGNEGLDYRVANREKPYFILGRYV</sequence>
<name>A0AAV7T1I0_PLEWA</name>
<dbReference type="AlphaFoldDB" id="A0AAV7T1I0"/>
<protein>
    <submittedName>
        <fullName evidence="2">Uncharacterized protein</fullName>
    </submittedName>
</protein>
<dbReference type="EMBL" id="JANPWB010000007">
    <property type="protein sequence ID" value="KAJ1170191.1"/>
    <property type="molecule type" value="Genomic_DNA"/>
</dbReference>
<dbReference type="Proteomes" id="UP001066276">
    <property type="component" value="Chromosome 4_1"/>
</dbReference>
<feature type="region of interest" description="Disordered" evidence="1">
    <location>
        <begin position="48"/>
        <end position="67"/>
    </location>
</feature>
<proteinExistence type="predicted"/>